<dbReference type="InterPro" id="IPR001202">
    <property type="entry name" value="WW_dom"/>
</dbReference>
<dbReference type="Gene3D" id="2.20.70.10">
    <property type="match status" value="1"/>
</dbReference>
<dbReference type="InterPro" id="IPR036770">
    <property type="entry name" value="Ankyrin_rpt-contain_sf"/>
</dbReference>
<dbReference type="OMA" id="CQNNNKR"/>
<reference evidence="6" key="1">
    <citation type="submission" date="2014-09" db="EMBL/GenBank/DDBJ databases">
        <authorList>
            <person name="Sharma Rahul"/>
            <person name="Thines Marco"/>
        </authorList>
    </citation>
    <scope>NUCLEOTIDE SEQUENCE [LARGE SCALE GENOMIC DNA]</scope>
</reference>
<dbReference type="SUPFAM" id="SSF51045">
    <property type="entry name" value="WW domain"/>
    <property type="match status" value="1"/>
</dbReference>
<accession>A0A0P1A940</accession>
<feature type="compositionally biased region" description="Polar residues" evidence="3">
    <location>
        <begin position="268"/>
        <end position="279"/>
    </location>
</feature>
<evidence type="ECO:0000256" key="3">
    <source>
        <dbReference type="SAM" id="MobiDB-lite"/>
    </source>
</evidence>
<dbReference type="PROSITE" id="PS50088">
    <property type="entry name" value="ANK_REPEAT"/>
    <property type="match status" value="2"/>
</dbReference>
<name>A0A0P1A940_PLAHL</name>
<keyword evidence="2" id="KW-0040">ANK repeat</keyword>
<feature type="domain" description="WW" evidence="4">
    <location>
        <begin position="213"/>
        <end position="247"/>
    </location>
</feature>
<dbReference type="SMART" id="SM00015">
    <property type="entry name" value="IQ"/>
    <property type="match status" value="1"/>
</dbReference>
<evidence type="ECO:0000313" key="6">
    <source>
        <dbReference type="Proteomes" id="UP000054928"/>
    </source>
</evidence>
<dbReference type="InterPro" id="IPR000048">
    <property type="entry name" value="IQ_motif_EF-hand-BS"/>
</dbReference>
<sequence length="1633" mass="185049">MRSNFSKRIEESQSRKRKQEEKQVDEDEVPVVFKDDQSLVQLHAETTELLKLVKTTPKRTEKLVQSAGTVGRETLLNKAEEVEMRRLIDVGPDQDQAVNIVEPSAPFSFSAEETRVRQGKDTFYPDMRPSRYSVEWQKSKYERERNRQEEIKLHERLKLDQQMRNRQQKRGIVNRLDKSATLIQATFRGFWSRQLWNKRQHDAEAAKKNNEVKTIADQWHEVRDIEHNEVWYYNATTGISQWEPPTGSTSNSAFKVSASLPVLHKKSSTNNVVQTNQQRPVLGTKESDTLPSLSPSCSSARSTASDQEQQYQLSGSHSSKYGQILTNMPQNLPVLKPEGMPLYLNAWDCTSVLSSERSAWSEQQQDDNRESRNEEKELLYCRERAHFSQSNEERDDEGDDMNSDWQMTDTFFRADGSKNSNLRDTIRKALHVSKFDSISSLLASKVALRRKAITKQSRHRNASLGTRREIVLGKREQPVFVAVLARPEGNQFYSESTQTLRKKASKVPHIRDLADPGFYDQRVRQSRVRENSTQQDDDIEVTKARQEAVRICFNCWCASKGQLCDLHQDPNEAIRKVRSADSALMCGNWELDQLRRKYRAEEIQEVFRKRQSCLRYDHKSKQFITVTECRHPIYRTIEQLSTKWNKTMRRKLHTRAWFRSFIEQIRINHLPKALQSDQSKSQSHSFLILKNTLENARWVSKYSESVRDFHPKAPITEKNYGESHSPPKRDVIMIDPARPEISNWILVTEYLKPTALYKPRVYEVPPPRCVPMPIASFVNRVSLPAHNIHIEAGRKASWLERVSGSLAIAAVRNALLHLEMSCPLPGSTNVKRSKCVQPCVMLFATFSRKPCRGNMDIGGLSAQLLIHMLVTTYIPAQFGNLIVFDRHAVLPLPSSNENAAFACLDVDLITPVYVERPLEHALNHRRPPCIVLTSNELCSATRQFPLNRPEQTGEEESHGFRTFWLSDPLPVSDIVSSAYVVPTNAILSPNLASLNPTFTTHVDRKYQFCVPTTRANTPVEFLHLLWIGRSSRNQPQTFTTLSRQQPGEFMIKANSNGALGPCATVVYRSWAYLQDSPFDEFVTEDGIAYWYDRKTGDTFWTRPILPAEKFRGKDGDIDGVVTTGEGEVATPGTGLVTPQYSQENLRKYITQKMEAPEEMMRRVKSVSASAKKHEIVVDIMPAEASSVVKKGELQRIQVPQLSIKRDSTRARSVNRLTKSQGRIAGDCSAETKIAEETAMPSLDENTKQMIDSITQALESAFPALNQGLGATKGANVDMLQLGIGLGMGLGMRVQQQNISPSKLSAAPRQPSLVLNQADEDEQIEDSERSETISEVSSRSACSIASIDISPTPDLIEVSEGPHVGKKTPGYITHAMPEVKTLQARKPVDERDKNTLAVDRINGTCDQRLSNNFMAAVSSTKTCRMYANYLPISKNINQPKSVGSVRPRKALDDWLPVEYSPWSAGRSLFGTQFIDDLIFRPELVSEPEMMKPVTTKVTVQQAKKTDVVSQAAKEKEQLDTLFSLCRHGKYDEIELLLNSPDWSSGIDVTDVNGNTLLSIACQNNNKRIAKLCLRRGADINTQNLNGQSLLHYCHEYGFHDLMEYLLDKGARDDLLNKEGLTCYEGLSQEAVDAI</sequence>
<dbReference type="GO" id="GO:0000062">
    <property type="term" value="F:fatty-acyl-CoA binding"/>
    <property type="evidence" value="ECO:0007669"/>
    <property type="project" value="TreeGrafter"/>
</dbReference>
<dbReference type="PANTHER" id="PTHR24119:SF0">
    <property type="entry name" value="ACYL-COA-BINDING DOMAIN-CONTAINING PROTEIN 6"/>
    <property type="match status" value="1"/>
</dbReference>
<dbReference type="SMART" id="SM00456">
    <property type="entry name" value="WW"/>
    <property type="match status" value="2"/>
</dbReference>
<dbReference type="SUPFAM" id="SSF48403">
    <property type="entry name" value="Ankyrin repeat"/>
    <property type="match status" value="1"/>
</dbReference>
<protein>
    <submittedName>
        <fullName evidence="5">Acyl-CoA-binding protein</fullName>
    </submittedName>
</protein>
<dbReference type="GeneID" id="36399733"/>
<feature type="compositionally biased region" description="Polar residues" evidence="3">
    <location>
        <begin position="307"/>
        <end position="322"/>
    </location>
</feature>
<feature type="region of interest" description="Disordered" evidence="3">
    <location>
        <begin position="1"/>
        <end position="29"/>
    </location>
</feature>
<dbReference type="Pfam" id="PF12796">
    <property type="entry name" value="Ank_2"/>
    <property type="match status" value="1"/>
</dbReference>
<keyword evidence="6" id="KW-1185">Reference proteome</keyword>
<organism evidence="5 6">
    <name type="scientific">Plasmopara halstedii</name>
    <name type="common">Downy mildew of sunflower</name>
    <dbReference type="NCBI Taxonomy" id="4781"/>
    <lineage>
        <taxon>Eukaryota</taxon>
        <taxon>Sar</taxon>
        <taxon>Stramenopiles</taxon>
        <taxon>Oomycota</taxon>
        <taxon>Peronosporomycetes</taxon>
        <taxon>Peronosporales</taxon>
        <taxon>Peronosporaceae</taxon>
        <taxon>Plasmopara</taxon>
    </lineage>
</organism>
<feature type="region of interest" description="Disordered" evidence="3">
    <location>
        <begin position="267"/>
        <end position="322"/>
    </location>
</feature>
<evidence type="ECO:0000259" key="4">
    <source>
        <dbReference type="PROSITE" id="PS50020"/>
    </source>
</evidence>
<dbReference type="PROSITE" id="PS50297">
    <property type="entry name" value="ANK_REP_REGION"/>
    <property type="match status" value="1"/>
</dbReference>
<dbReference type="InterPro" id="IPR002110">
    <property type="entry name" value="Ankyrin_rpt"/>
</dbReference>
<feature type="compositionally biased region" description="Low complexity" evidence="3">
    <location>
        <begin position="289"/>
        <end position="306"/>
    </location>
</feature>
<dbReference type="InterPro" id="IPR036020">
    <property type="entry name" value="WW_dom_sf"/>
</dbReference>
<evidence type="ECO:0000256" key="1">
    <source>
        <dbReference type="ARBA" id="ARBA00023121"/>
    </source>
</evidence>
<dbReference type="RefSeq" id="XP_024573605.1">
    <property type="nucleotide sequence ID" value="XM_024722539.1"/>
</dbReference>
<dbReference type="CDD" id="cd00201">
    <property type="entry name" value="WW"/>
    <property type="match status" value="1"/>
</dbReference>
<dbReference type="STRING" id="4781.A0A0P1A940"/>
<dbReference type="SMART" id="SM00248">
    <property type="entry name" value="ANK"/>
    <property type="match status" value="2"/>
</dbReference>
<proteinExistence type="predicted"/>
<feature type="repeat" description="ANK" evidence="2">
    <location>
        <begin position="1584"/>
        <end position="1616"/>
    </location>
</feature>
<dbReference type="PROSITE" id="PS50096">
    <property type="entry name" value="IQ"/>
    <property type="match status" value="1"/>
</dbReference>
<dbReference type="Proteomes" id="UP000054928">
    <property type="component" value="Unassembled WGS sequence"/>
</dbReference>
<keyword evidence="1" id="KW-0446">Lipid-binding</keyword>
<feature type="repeat" description="ANK" evidence="2">
    <location>
        <begin position="1551"/>
        <end position="1583"/>
    </location>
</feature>
<dbReference type="Pfam" id="PF00397">
    <property type="entry name" value="WW"/>
    <property type="match status" value="1"/>
</dbReference>
<dbReference type="EMBL" id="CCYD01000261">
    <property type="protein sequence ID" value="CEG37236.1"/>
    <property type="molecule type" value="Genomic_DNA"/>
</dbReference>
<dbReference type="PROSITE" id="PS50020">
    <property type="entry name" value="WW_DOMAIN_2"/>
    <property type="match status" value="1"/>
</dbReference>
<dbReference type="Gene3D" id="1.25.40.20">
    <property type="entry name" value="Ankyrin repeat-containing domain"/>
    <property type="match status" value="1"/>
</dbReference>
<evidence type="ECO:0000313" key="5">
    <source>
        <dbReference type="EMBL" id="CEG37236.1"/>
    </source>
</evidence>
<dbReference type="OrthoDB" id="341259at2759"/>
<dbReference type="PANTHER" id="PTHR24119">
    <property type="entry name" value="ACYL-COA-BINDING DOMAIN-CONTAINING PROTEIN 6"/>
    <property type="match status" value="1"/>
</dbReference>
<evidence type="ECO:0000256" key="2">
    <source>
        <dbReference type="PROSITE-ProRule" id="PRU00023"/>
    </source>
</evidence>
<feature type="compositionally biased region" description="Basic and acidic residues" evidence="3">
    <location>
        <begin position="7"/>
        <end position="22"/>
    </location>
</feature>